<comment type="caution">
    <text evidence="3">The sequence shown here is derived from an EMBL/GenBank/DDBJ whole genome shotgun (WGS) entry which is preliminary data.</text>
</comment>
<evidence type="ECO:0000313" key="4">
    <source>
        <dbReference type="Proteomes" id="UP001576774"/>
    </source>
</evidence>
<name>A0ABV4X1L3_9CYAN</name>
<accession>A0ABV4X1L3</accession>
<feature type="domain" description="Filamentous haemagglutinin FhaB/tRNA nuclease CdiA-like TPS" evidence="2">
    <location>
        <begin position="26"/>
        <end position="137"/>
    </location>
</feature>
<dbReference type="InterPro" id="IPR008638">
    <property type="entry name" value="FhaB/CdiA-like_TPS"/>
</dbReference>
<dbReference type="NCBIfam" id="TIGR01901">
    <property type="entry name" value="adhes_NPXG"/>
    <property type="match status" value="1"/>
</dbReference>
<protein>
    <submittedName>
        <fullName evidence="3">Filamentous hemagglutinin N-terminal domain-containing protein</fullName>
    </submittedName>
</protein>
<evidence type="ECO:0000313" key="3">
    <source>
        <dbReference type="EMBL" id="MFB2876655.1"/>
    </source>
</evidence>
<evidence type="ECO:0000256" key="1">
    <source>
        <dbReference type="SAM" id="SignalP"/>
    </source>
</evidence>
<proteinExistence type="predicted"/>
<sequence length="785" mass="82961">MKAQQLGFSVFYLIACTPAIAQIVPDTTLPSNSLVTQEGNISIIKGGTQVGGNLFHSFREFSIPTNGEAFFNNATDIQNIFSRVTGSSICNIDGLIRANGTANLFLINPNGIIFGSQARLNIGGSFLASTANSINFTDSTFFSATNPQSTTLLTISVPIGLQFASNPGNIVNQARDINNNGLQVRSRKSLALVGGNVMLNGGVLQAPGGQIELGGLSNVGTVGLSLVGDRLNLDFPEGVARSDVSLIDMARLSVVPDFNNTDLMQPPSKIAINARNINFVTGIVFVETLRNPLSRNRKAGEVTFNATESISLSPIFLIADGIDGVINMQARSISLIDSALQVNNFREGGTAKISLQAKDRIFIDFGFMVSNTSGKVPSEINIQARSISITNRSQISSFGLGDGAFGTININALDSVSISDSLLTNFALDRTARAGNINIKARSLFLTDGAQVNASTARNTNAGNIDIVADFITISGIGRSIINSGLSSGLFANATGSNSTGSGGNIRIRTGQLIVSDGGKISVFSDGRGAAGNLFIDADFIRLENQASLNADTKAGQGNITVNSPFLLMRQGSRITTNATGSAIEGGNITLDLKNGILVALENSDINANSQEFKGGKVNINALGIFGTQSRLTPTSESDITASGGTEELRGIVQINTSIVDPSSGLIQLPENVVDTTRLVDRRCSPQQQQSTFIITGRGGLPIPPNEALNAESIWEDWRISSDNPKIRELNLTNRNHPESIKPKPETIVEAQAWYKDGNGNIILTAQASSITPHGNWLNSPFCPP</sequence>
<dbReference type="InterPro" id="IPR011050">
    <property type="entry name" value="Pectin_lyase_fold/virulence"/>
</dbReference>
<dbReference type="SMART" id="SM00912">
    <property type="entry name" value="Haemagg_act"/>
    <property type="match status" value="1"/>
</dbReference>
<dbReference type="EMBL" id="JBHFNQ010000056">
    <property type="protein sequence ID" value="MFB2876655.1"/>
    <property type="molecule type" value="Genomic_DNA"/>
</dbReference>
<dbReference type="Pfam" id="PF05860">
    <property type="entry name" value="TPS"/>
    <property type="match status" value="1"/>
</dbReference>
<organism evidence="3 4">
    <name type="scientific">Floridaenema aerugineum BLCC-F46</name>
    <dbReference type="NCBI Taxonomy" id="3153654"/>
    <lineage>
        <taxon>Bacteria</taxon>
        <taxon>Bacillati</taxon>
        <taxon>Cyanobacteriota</taxon>
        <taxon>Cyanophyceae</taxon>
        <taxon>Oscillatoriophycideae</taxon>
        <taxon>Aerosakkonematales</taxon>
        <taxon>Aerosakkonemataceae</taxon>
        <taxon>Floridanema</taxon>
        <taxon>Floridanema aerugineum</taxon>
    </lineage>
</organism>
<gene>
    <name evidence="3" type="ORF">ACE1CC_07160</name>
</gene>
<reference evidence="3 4" key="1">
    <citation type="submission" date="2024-09" db="EMBL/GenBank/DDBJ databases">
        <title>Floridaenema gen nov. (Aerosakkonemataceae, Aerosakkonematales ord. nov., Cyanobacteria) from benthic tropical and subtropical fresh waters, with the description of four new species.</title>
        <authorList>
            <person name="Moretto J.A."/>
            <person name="Berthold D.E."/>
            <person name="Lefler F.W."/>
            <person name="Huang I.-S."/>
            <person name="Laughinghouse H. IV."/>
        </authorList>
    </citation>
    <scope>NUCLEOTIDE SEQUENCE [LARGE SCALE GENOMIC DNA]</scope>
    <source>
        <strain evidence="3 4">BLCC-F46</strain>
    </source>
</reference>
<evidence type="ECO:0000259" key="2">
    <source>
        <dbReference type="SMART" id="SM00912"/>
    </source>
</evidence>
<dbReference type="SUPFAM" id="SSF51126">
    <property type="entry name" value="Pectin lyase-like"/>
    <property type="match status" value="3"/>
</dbReference>
<feature type="chain" id="PRO_5046004603" evidence="1">
    <location>
        <begin position="22"/>
        <end position="785"/>
    </location>
</feature>
<dbReference type="InterPro" id="IPR012334">
    <property type="entry name" value="Pectin_lyas_fold"/>
</dbReference>
<dbReference type="Gene3D" id="2.160.20.10">
    <property type="entry name" value="Single-stranded right-handed beta-helix, Pectin lyase-like"/>
    <property type="match status" value="2"/>
</dbReference>
<dbReference type="Proteomes" id="UP001576774">
    <property type="component" value="Unassembled WGS sequence"/>
</dbReference>
<keyword evidence="4" id="KW-1185">Reference proteome</keyword>
<feature type="signal peptide" evidence="1">
    <location>
        <begin position="1"/>
        <end position="21"/>
    </location>
</feature>
<keyword evidence="1" id="KW-0732">Signal</keyword>
<dbReference type="RefSeq" id="WP_413269780.1">
    <property type="nucleotide sequence ID" value="NZ_JBHFNQ010000056.1"/>
</dbReference>